<feature type="chain" id="PRO_5012303979" evidence="1">
    <location>
        <begin position="24"/>
        <end position="74"/>
    </location>
</feature>
<accession>A0A1X0RUR9</accession>
<gene>
    <name evidence="2" type="ORF">BCV71DRAFT_228492</name>
</gene>
<dbReference type="AlphaFoldDB" id="A0A1X0RUR9"/>
<name>A0A1X0RUR9_RHIZD</name>
<feature type="signal peptide" evidence="1">
    <location>
        <begin position="1"/>
        <end position="23"/>
    </location>
</feature>
<evidence type="ECO:0000313" key="3">
    <source>
        <dbReference type="Proteomes" id="UP000242381"/>
    </source>
</evidence>
<proteinExistence type="predicted"/>
<dbReference type="EMBL" id="KV921410">
    <property type="protein sequence ID" value="ORE15760.1"/>
    <property type="molecule type" value="Genomic_DNA"/>
</dbReference>
<keyword evidence="1" id="KW-0732">Signal</keyword>
<dbReference type="Proteomes" id="UP000242381">
    <property type="component" value="Unassembled WGS sequence"/>
</dbReference>
<evidence type="ECO:0000313" key="2">
    <source>
        <dbReference type="EMBL" id="ORE15760.1"/>
    </source>
</evidence>
<protein>
    <submittedName>
        <fullName evidence="2">Uncharacterized protein</fullName>
    </submittedName>
</protein>
<reference evidence="2 3" key="1">
    <citation type="journal article" date="2016" name="Proc. Natl. Acad. Sci. U.S.A.">
        <title>Lipid metabolic changes in an early divergent fungus govern the establishment of a mutualistic symbiosis with endobacteria.</title>
        <authorList>
            <person name="Lastovetsky O.A."/>
            <person name="Gaspar M.L."/>
            <person name="Mondo S.J."/>
            <person name="LaButti K.M."/>
            <person name="Sandor L."/>
            <person name="Grigoriev I.V."/>
            <person name="Henry S.A."/>
            <person name="Pawlowska T.E."/>
        </authorList>
    </citation>
    <scope>NUCLEOTIDE SEQUENCE [LARGE SCALE GENOMIC DNA]</scope>
    <source>
        <strain evidence="2 3">ATCC 11559</strain>
    </source>
</reference>
<evidence type="ECO:0000256" key="1">
    <source>
        <dbReference type="SAM" id="SignalP"/>
    </source>
</evidence>
<sequence>MKSSATFLVTLFMIFFVLNNVSCASPEEWINALLIDSPNTPFCADSIKRCEKEKDVDAFRGCYNKRVARGCERH</sequence>
<organism evidence="2 3">
    <name type="scientific">Rhizopus microsporus</name>
    <dbReference type="NCBI Taxonomy" id="58291"/>
    <lineage>
        <taxon>Eukaryota</taxon>
        <taxon>Fungi</taxon>
        <taxon>Fungi incertae sedis</taxon>
        <taxon>Mucoromycota</taxon>
        <taxon>Mucoromycotina</taxon>
        <taxon>Mucoromycetes</taxon>
        <taxon>Mucorales</taxon>
        <taxon>Mucorineae</taxon>
        <taxon>Rhizopodaceae</taxon>
        <taxon>Rhizopus</taxon>
    </lineage>
</organism>